<dbReference type="Proteomes" id="UP001156706">
    <property type="component" value="Unassembled WGS sequence"/>
</dbReference>
<comment type="caution">
    <text evidence="4">The sequence shown here is derived from an EMBL/GenBank/DDBJ whole genome shotgun (WGS) entry which is preliminary data.</text>
</comment>
<keyword evidence="1" id="KW-0175">Coiled coil</keyword>
<evidence type="ECO:0000256" key="1">
    <source>
        <dbReference type="SAM" id="Coils"/>
    </source>
</evidence>
<accession>A0ABQ5Y8I0</accession>
<gene>
    <name evidence="4" type="ORF">GCM10007907_00160</name>
</gene>
<proteinExistence type="predicted"/>
<reference evidence="5" key="1">
    <citation type="journal article" date="2019" name="Int. J. Syst. Evol. Microbiol.">
        <title>The Global Catalogue of Microorganisms (GCM) 10K type strain sequencing project: providing services to taxonomists for standard genome sequencing and annotation.</title>
        <authorList>
            <consortium name="The Broad Institute Genomics Platform"/>
            <consortium name="The Broad Institute Genome Sequencing Center for Infectious Disease"/>
            <person name="Wu L."/>
            <person name="Ma J."/>
        </authorList>
    </citation>
    <scope>NUCLEOTIDE SEQUENCE [LARGE SCALE GENOMIC DNA]</scope>
    <source>
        <strain evidence="5">NBRC 110044</strain>
    </source>
</reference>
<dbReference type="Pfam" id="PF02371">
    <property type="entry name" value="Transposase_20"/>
    <property type="match status" value="1"/>
</dbReference>
<feature type="coiled-coil region" evidence="1">
    <location>
        <begin position="136"/>
        <end position="192"/>
    </location>
</feature>
<dbReference type="EMBL" id="BSOG01000001">
    <property type="protein sequence ID" value="GLR11226.1"/>
    <property type="molecule type" value="Genomic_DNA"/>
</dbReference>
<dbReference type="InterPro" id="IPR002525">
    <property type="entry name" value="Transp_IS110-like_N"/>
</dbReference>
<feature type="domain" description="Transposase IS116/IS110/IS902 C-terminal" evidence="3">
    <location>
        <begin position="201"/>
        <end position="285"/>
    </location>
</feature>
<name>A0ABQ5Y8I0_9NEIS</name>
<feature type="domain" description="Transposase IS110-like N-terminal" evidence="2">
    <location>
        <begin position="9"/>
        <end position="156"/>
    </location>
</feature>
<protein>
    <submittedName>
        <fullName evidence="4">IS110 family transposase</fullName>
    </submittedName>
</protein>
<dbReference type="InterPro" id="IPR047650">
    <property type="entry name" value="Transpos_IS110"/>
</dbReference>
<dbReference type="NCBIfam" id="NF033542">
    <property type="entry name" value="transpos_IS110"/>
    <property type="match status" value="1"/>
</dbReference>
<dbReference type="InterPro" id="IPR003346">
    <property type="entry name" value="Transposase_20"/>
</dbReference>
<evidence type="ECO:0000259" key="2">
    <source>
        <dbReference type="Pfam" id="PF01548"/>
    </source>
</evidence>
<dbReference type="RefSeq" id="WP_284194390.1">
    <property type="nucleotide sequence ID" value="NZ_BSOG01000001.1"/>
</dbReference>
<evidence type="ECO:0000313" key="4">
    <source>
        <dbReference type="EMBL" id="GLR11226.1"/>
    </source>
</evidence>
<evidence type="ECO:0000259" key="3">
    <source>
        <dbReference type="Pfam" id="PF02371"/>
    </source>
</evidence>
<keyword evidence="5" id="KW-1185">Reference proteome</keyword>
<evidence type="ECO:0000313" key="5">
    <source>
        <dbReference type="Proteomes" id="UP001156706"/>
    </source>
</evidence>
<sequence length="336" mass="37059">MQVTEYVFGIDVSKRKLDTALLHNGKIKSKVFENSTAGHVAMLLWLMDRGATPSTTHLCLEATGPYSEPVALAIVEAGWSVSIVNPARIKGFAQGELARNKTDQADAALLARFCSAMRPEYWTPPPAEWRELRGWVDRLEALKAMHQQESNRLEAHEVSGQLALMQAVQSHLDWLKREIEALALKIDDHIDRHPNLKQDADLLRSIPGVSHTTAAKVLAYAGDVRRFSNAKALAAFIGLTPRQRLSGSSVKGRTIISRTGHKDLRRALYMPGLVARRYNPVLKTFADRLATTGLAPKAVIGAVMRKLAHLIYGVITSGKPFDLNHRQTGLAIQDGI</sequence>
<organism evidence="4 5">
    <name type="scientific">Chitinimonas prasina</name>
    <dbReference type="NCBI Taxonomy" id="1434937"/>
    <lineage>
        <taxon>Bacteria</taxon>
        <taxon>Pseudomonadati</taxon>
        <taxon>Pseudomonadota</taxon>
        <taxon>Betaproteobacteria</taxon>
        <taxon>Neisseriales</taxon>
        <taxon>Chitinibacteraceae</taxon>
        <taxon>Chitinimonas</taxon>
    </lineage>
</organism>
<dbReference type="PANTHER" id="PTHR33055:SF3">
    <property type="entry name" value="PUTATIVE TRANSPOSASE FOR IS117-RELATED"/>
    <property type="match status" value="1"/>
</dbReference>
<dbReference type="PANTHER" id="PTHR33055">
    <property type="entry name" value="TRANSPOSASE FOR INSERTION SEQUENCE ELEMENT IS1111A"/>
    <property type="match status" value="1"/>
</dbReference>
<dbReference type="Pfam" id="PF01548">
    <property type="entry name" value="DEDD_Tnp_IS110"/>
    <property type="match status" value="1"/>
</dbReference>